<keyword evidence="5" id="KW-1185">Reference proteome</keyword>
<keyword evidence="2" id="KW-0067">ATP-binding</keyword>
<reference evidence="4 5" key="1">
    <citation type="submission" date="2016-11" db="EMBL/GenBank/DDBJ databases">
        <authorList>
            <person name="Jaros S."/>
            <person name="Januszkiewicz K."/>
            <person name="Wedrychowicz H."/>
        </authorList>
    </citation>
    <scope>NUCLEOTIDE SEQUENCE [LARGE SCALE GENOMIC DNA]</scope>
    <source>
        <strain evidence="4 5">DSM 21637</strain>
    </source>
</reference>
<dbReference type="InterPro" id="IPR010488">
    <property type="entry name" value="Zeta_toxin_domain"/>
</dbReference>
<keyword evidence="1" id="KW-0547">Nucleotide-binding</keyword>
<dbReference type="RefSeq" id="WP_072326151.1">
    <property type="nucleotide sequence ID" value="NZ_FPJW01000006.1"/>
</dbReference>
<dbReference type="Gene3D" id="3.40.50.300">
    <property type="entry name" value="P-loop containing nucleotide triphosphate hydrolases"/>
    <property type="match status" value="1"/>
</dbReference>
<accession>A0A1K1XIP8</accession>
<dbReference type="SUPFAM" id="SSF52540">
    <property type="entry name" value="P-loop containing nucleoside triphosphate hydrolases"/>
    <property type="match status" value="1"/>
</dbReference>
<evidence type="ECO:0000313" key="5">
    <source>
        <dbReference type="Proteomes" id="UP000182350"/>
    </source>
</evidence>
<evidence type="ECO:0000256" key="2">
    <source>
        <dbReference type="ARBA" id="ARBA00022840"/>
    </source>
</evidence>
<sequence>MRKPVLAIIAGPNGSGKTTITEVLLQHQWLKECVYINPDNLARDLGDWNDPKLSLQAANQAAELREKLLKEQKSIAFETVFSAPDKLDYLKRAKQAGYFTRLFFVSTSCPSINAARITKRYLLGGHEVPISKIVERYYKSIQQAADAIPYVDRLDVFDNSQEGEGVWLRLFKFGPEYRMKLMIGQDQLPSWSASLYQTATELQTS</sequence>
<organism evidence="4 5">
    <name type="scientific">Marinospirillum alkaliphilum DSM 21637</name>
    <dbReference type="NCBI Taxonomy" id="1122209"/>
    <lineage>
        <taxon>Bacteria</taxon>
        <taxon>Pseudomonadati</taxon>
        <taxon>Pseudomonadota</taxon>
        <taxon>Gammaproteobacteria</taxon>
        <taxon>Oceanospirillales</taxon>
        <taxon>Oceanospirillaceae</taxon>
        <taxon>Marinospirillum</taxon>
    </lineage>
</organism>
<dbReference type="Pfam" id="PF06414">
    <property type="entry name" value="Zeta_toxin"/>
    <property type="match status" value="1"/>
</dbReference>
<dbReference type="GO" id="GO:0005524">
    <property type="term" value="F:ATP binding"/>
    <property type="evidence" value="ECO:0007669"/>
    <property type="project" value="UniProtKB-KW"/>
</dbReference>
<dbReference type="SMART" id="SM00382">
    <property type="entry name" value="AAA"/>
    <property type="match status" value="1"/>
</dbReference>
<dbReference type="EMBL" id="FPJW01000006">
    <property type="protein sequence ID" value="SFX48948.1"/>
    <property type="molecule type" value="Genomic_DNA"/>
</dbReference>
<evidence type="ECO:0000259" key="3">
    <source>
        <dbReference type="SMART" id="SM00382"/>
    </source>
</evidence>
<dbReference type="PANTHER" id="PTHR39206">
    <property type="entry name" value="SLL8004 PROTEIN"/>
    <property type="match status" value="1"/>
</dbReference>
<feature type="domain" description="AAA+ ATPase" evidence="3">
    <location>
        <begin position="3"/>
        <end position="134"/>
    </location>
</feature>
<gene>
    <name evidence="4" type="ORF">SAMN02745752_01834</name>
</gene>
<proteinExistence type="predicted"/>
<dbReference type="GO" id="GO:0016301">
    <property type="term" value="F:kinase activity"/>
    <property type="evidence" value="ECO:0007669"/>
    <property type="project" value="InterPro"/>
</dbReference>
<dbReference type="InterPro" id="IPR003593">
    <property type="entry name" value="AAA+_ATPase"/>
</dbReference>
<dbReference type="STRING" id="1122209.SAMN02745752_01834"/>
<protein>
    <submittedName>
        <fullName evidence="4">Predicted ABC-type ATPase</fullName>
    </submittedName>
</protein>
<dbReference type="AlphaFoldDB" id="A0A1K1XIP8"/>
<evidence type="ECO:0000256" key="1">
    <source>
        <dbReference type="ARBA" id="ARBA00022741"/>
    </source>
</evidence>
<dbReference type="PANTHER" id="PTHR39206:SF1">
    <property type="entry name" value="SLL8004 PROTEIN"/>
    <property type="match status" value="1"/>
</dbReference>
<dbReference type="Proteomes" id="UP000182350">
    <property type="component" value="Unassembled WGS sequence"/>
</dbReference>
<name>A0A1K1XIP8_9GAMM</name>
<dbReference type="OrthoDB" id="9791543at2"/>
<evidence type="ECO:0000313" key="4">
    <source>
        <dbReference type="EMBL" id="SFX48948.1"/>
    </source>
</evidence>
<dbReference type="InterPro" id="IPR027417">
    <property type="entry name" value="P-loop_NTPase"/>
</dbReference>